<sequence>MTLTLQITAPFSNREGVYMEPSAVTAYKTCPNNPQAEIERCLNMTGIQPEADMVAGTKIIGDTQRTRRICRDGTLDKAIHCLENIFNACVDTPDIENMRKLVNVERWKTGMNVICDNLEVIIVNDKCLTDANNNSQACVLSRNIEFRTKLQAKVRSGDSSPVEIMTFSCIFADRIVDCLRKPLVELCPSNVTNAMMLVVKSFMPPICDEYWGSADSSSIFTASISLLLCGLVAVGVSW</sequence>
<dbReference type="GeneID" id="20242210"/>
<evidence type="ECO:0000313" key="2">
    <source>
        <dbReference type="Proteomes" id="UP000030746"/>
    </source>
</evidence>
<dbReference type="OMA" id="MRICTAE"/>
<proteinExistence type="predicted"/>
<dbReference type="OrthoDB" id="6071560at2759"/>
<organism evidence="1 2">
    <name type="scientific">Lottia gigantea</name>
    <name type="common">Giant owl limpet</name>
    <dbReference type="NCBI Taxonomy" id="225164"/>
    <lineage>
        <taxon>Eukaryota</taxon>
        <taxon>Metazoa</taxon>
        <taxon>Spiralia</taxon>
        <taxon>Lophotrochozoa</taxon>
        <taxon>Mollusca</taxon>
        <taxon>Gastropoda</taxon>
        <taxon>Patellogastropoda</taxon>
        <taxon>Lottioidea</taxon>
        <taxon>Lottiidae</taxon>
        <taxon>Lottia</taxon>
    </lineage>
</organism>
<dbReference type="KEGG" id="lgi:LOTGIDRAFT_172857"/>
<accession>V4AUM5</accession>
<keyword evidence="2" id="KW-1185">Reference proteome</keyword>
<dbReference type="CTD" id="20242210"/>
<name>V4AUM5_LOTGI</name>
<protein>
    <submittedName>
        <fullName evidence="1">Uncharacterized protein</fullName>
    </submittedName>
</protein>
<dbReference type="AlphaFoldDB" id="V4AUM5"/>
<dbReference type="Proteomes" id="UP000030746">
    <property type="component" value="Unassembled WGS sequence"/>
</dbReference>
<evidence type="ECO:0000313" key="1">
    <source>
        <dbReference type="EMBL" id="ESP01023.1"/>
    </source>
</evidence>
<dbReference type="RefSeq" id="XP_009048288.1">
    <property type="nucleotide sequence ID" value="XM_009050040.1"/>
</dbReference>
<gene>
    <name evidence="1" type="ORF">LOTGIDRAFT_172857</name>
</gene>
<reference evidence="1 2" key="1">
    <citation type="journal article" date="2013" name="Nature">
        <title>Insights into bilaterian evolution from three spiralian genomes.</title>
        <authorList>
            <person name="Simakov O."/>
            <person name="Marletaz F."/>
            <person name="Cho S.J."/>
            <person name="Edsinger-Gonzales E."/>
            <person name="Havlak P."/>
            <person name="Hellsten U."/>
            <person name="Kuo D.H."/>
            <person name="Larsson T."/>
            <person name="Lv J."/>
            <person name="Arendt D."/>
            <person name="Savage R."/>
            <person name="Osoegawa K."/>
            <person name="de Jong P."/>
            <person name="Grimwood J."/>
            <person name="Chapman J.A."/>
            <person name="Shapiro H."/>
            <person name="Aerts A."/>
            <person name="Otillar R.P."/>
            <person name="Terry A.Y."/>
            <person name="Boore J.L."/>
            <person name="Grigoriev I.V."/>
            <person name="Lindberg D.R."/>
            <person name="Seaver E.C."/>
            <person name="Weisblat D.A."/>
            <person name="Putnam N.H."/>
            <person name="Rokhsar D.S."/>
        </authorList>
    </citation>
    <scope>NUCLEOTIDE SEQUENCE [LARGE SCALE GENOMIC DNA]</scope>
</reference>
<dbReference type="HOGENOM" id="CLU_1167000_0_0_1"/>
<dbReference type="EMBL" id="KB200576">
    <property type="protein sequence ID" value="ESP01023.1"/>
    <property type="molecule type" value="Genomic_DNA"/>
</dbReference>